<dbReference type="AlphaFoldDB" id="A0A2H3KNW6"/>
<name>A0A2H3KNW6_9CHLR</name>
<dbReference type="SUPFAM" id="SSF53756">
    <property type="entry name" value="UDP-Glycosyltransferase/glycogen phosphorylase"/>
    <property type="match status" value="1"/>
</dbReference>
<keyword evidence="3" id="KW-1185">Reference proteome</keyword>
<sequence>MSKRILICTTQVPFVRGGAEYLAEGLRDALRARGHQVELVAIPFQWHPVERIADHALAWRLLDLTISNGQPIDLVIGTKFPSYLVRHPHKVLWLVHQHRQAYDWYGTPLSDFANTPEHRQVRKALMQMDWRGLDECQARYTISRNVSERLRRFNGLSSTPLYPPSRYAGQLRAGPYGDYILSSSRLDRAKRLDLLLEAMALTQQPVRLLVAGAGPEREALDHHAQNLGLGKRVQFLGFVPDAELIELYAGARAVYYAPIDEDYGFATIEACEAARPVITTEDAGGVLEFVEHGLNGLICPTAPAAIALALDALSADAALAARLGSHGPARVASITWDHVVQALIP</sequence>
<evidence type="ECO:0000259" key="1">
    <source>
        <dbReference type="Pfam" id="PF00534"/>
    </source>
</evidence>
<evidence type="ECO:0000313" key="3">
    <source>
        <dbReference type="Proteomes" id="UP000220922"/>
    </source>
</evidence>
<keyword evidence="2" id="KW-0808">Transferase</keyword>
<dbReference type="Gene3D" id="3.40.50.2000">
    <property type="entry name" value="Glycogen Phosphorylase B"/>
    <property type="match status" value="2"/>
</dbReference>
<dbReference type="EMBL" id="LYXE01000063">
    <property type="protein sequence ID" value="PDV99908.1"/>
    <property type="molecule type" value="Genomic_DNA"/>
</dbReference>
<dbReference type="GO" id="GO:0016757">
    <property type="term" value="F:glycosyltransferase activity"/>
    <property type="evidence" value="ECO:0007669"/>
    <property type="project" value="InterPro"/>
</dbReference>
<organism evidence="2 3">
    <name type="scientific">Candidatus Chloroploca asiatica</name>
    <dbReference type="NCBI Taxonomy" id="1506545"/>
    <lineage>
        <taxon>Bacteria</taxon>
        <taxon>Bacillati</taxon>
        <taxon>Chloroflexota</taxon>
        <taxon>Chloroflexia</taxon>
        <taxon>Chloroflexales</taxon>
        <taxon>Chloroflexineae</taxon>
        <taxon>Oscillochloridaceae</taxon>
        <taxon>Candidatus Chloroploca</taxon>
    </lineage>
</organism>
<accession>A0A2H3KNW6</accession>
<feature type="domain" description="Glycosyl transferase family 1" evidence="1">
    <location>
        <begin position="179"/>
        <end position="327"/>
    </location>
</feature>
<dbReference type="CDD" id="cd03801">
    <property type="entry name" value="GT4_PimA-like"/>
    <property type="match status" value="1"/>
</dbReference>
<comment type="caution">
    <text evidence="2">The sequence shown here is derived from an EMBL/GenBank/DDBJ whole genome shotgun (WGS) entry which is preliminary data.</text>
</comment>
<evidence type="ECO:0000313" key="2">
    <source>
        <dbReference type="EMBL" id="PDV99908.1"/>
    </source>
</evidence>
<proteinExistence type="predicted"/>
<dbReference type="Pfam" id="PF00534">
    <property type="entry name" value="Glycos_transf_1"/>
    <property type="match status" value="1"/>
</dbReference>
<reference evidence="2 3" key="1">
    <citation type="submission" date="2016-05" db="EMBL/GenBank/DDBJ databases">
        <authorList>
            <person name="Lavstsen T."/>
            <person name="Jespersen J.S."/>
        </authorList>
    </citation>
    <scope>NUCLEOTIDE SEQUENCE [LARGE SCALE GENOMIC DNA]</scope>
    <source>
        <strain evidence="2 3">B7-9</strain>
    </source>
</reference>
<dbReference type="PANTHER" id="PTHR12526">
    <property type="entry name" value="GLYCOSYLTRANSFERASE"/>
    <property type="match status" value="1"/>
</dbReference>
<dbReference type="PANTHER" id="PTHR12526:SF635">
    <property type="entry name" value="GLYCOSYL TRANSFERASE GROUP 1"/>
    <property type="match status" value="1"/>
</dbReference>
<dbReference type="Proteomes" id="UP000220922">
    <property type="component" value="Unassembled WGS sequence"/>
</dbReference>
<dbReference type="RefSeq" id="WP_172450762.1">
    <property type="nucleotide sequence ID" value="NZ_LYXE01000063.1"/>
</dbReference>
<gene>
    <name evidence="2" type="ORF">A9Q02_01470</name>
</gene>
<dbReference type="InterPro" id="IPR001296">
    <property type="entry name" value="Glyco_trans_1"/>
</dbReference>
<protein>
    <submittedName>
        <fullName evidence="2">Glycosyl transferase family 1</fullName>
    </submittedName>
</protein>